<feature type="transmembrane region" description="Helical" evidence="1">
    <location>
        <begin position="12"/>
        <end position="36"/>
    </location>
</feature>
<keyword evidence="1" id="KW-1133">Transmembrane helix</keyword>
<dbReference type="Gramene" id="CDP10777">
    <property type="protein sequence ID" value="CDP10777"/>
    <property type="gene ID" value="GSCOC_T00031627001"/>
</dbReference>
<evidence type="ECO:0000313" key="2">
    <source>
        <dbReference type="EMBL" id="CDP10777.1"/>
    </source>
</evidence>
<dbReference type="Proteomes" id="UP000295252">
    <property type="component" value="Chromosome VII"/>
</dbReference>
<dbReference type="AlphaFoldDB" id="A0A068UR58"/>
<dbReference type="GO" id="GO:0005794">
    <property type="term" value="C:Golgi apparatus"/>
    <property type="evidence" value="ECO:0007669"/>
    <property type="project" value="InterPro"/>
</dbReference>
<dbReference type="InParanoid" id="A0A068UR58"/>
<proteinExistence type="predicted"/>
<dbReference type="STRING" id="49390.A0A068UR58"/>
<dbReference type="InterPro" id="IPR039765">
    <property type="entry name" value="Yip5/YIPF1/YIPF2"/>
</dbReference>
<feature type="transmembrane region" description="Helical" evidence="1">
    <location>
        <begin position="75"/>
        <end position="93"/>
    </location>
</feature>
<evidence type="ECO:0000313" key="3">
    <source>
        <dbReference type="Proteomes" id="UP000295252"/>
    </source>
</evidence>
<evidence type="ECO:0000256" key="1">
    <source>
        <dbReference type="SAM" id="Phobius"/>
    </source>
</evidence>
<dbReference type="GO" id="GO:0016192">
    <property type="term" value="P:vesicle-mediated transport"/>
    <property type="evidence" value="ECO:0007669"/>
    <property type="project" value="InterPro"/>
</dbReference>
<organism evidence="2 3">
    <name type="scientific">Coffea canephora</name>
    <name type="common">Robusta coffee</name>
    <dbReference type="NCBI Taxonomy" id="49390"/>
    <lineage>
        <taxon>Eukaryota</taxon>
        <taxon>Viridiplantae</taxon>
        <taxon>Streptophyta</taxon>
        <taxon>Embryophyta</taxon>
        <taxon>Tracheophyta</taxon>
        <taxon>Spermatophyta</taxon>
        <taxon>Magnoliopsida</taxon>
        <taxon>eudicotyledons</taxon>
        <taxon>Gunneridae</taxon>
        <taxon>Pentapetalae</taxon>
        <taxon>asterids</taxon>
        <taxon>lamiids</taxon>
        <taxon>Gentianales</taxon>
        <taxon>Rubiaceae</taxon>
        <taxon>Ixoroideae</taxon>
        <taxon>Gardenieae complex</taxon>
        <taxon>Bertiereae - Coffeeae clade</taxon>
        <taxon>Coffeeae</taxon>
        <taxon>Coffea</taxon>
    </lineage>
</organism>
<keyword evidence="3" id="KW-1185">Reference proteome</keyword>
<keyword evidence="1" id="KW-0472">Membrane</keyword>
<name>A0A068UR58_COFCA</name>
<protein>
    <submittedName>
        <fullName evidence="2">Uncharacterized protein</fullName>
    </submittedName>
</protein>
<dbReference type="EMBL" id="HG739131">
    <property type="protein sequence ID" value="CDP10777.1"/>
    <property type="molecule type" value="Genomic_DNA"/>
</dbReference>
<dbReference type="GO" id="GO:0031267">
    <property type="term" value="F:small GTPase binding"/>
    <property type="evidence" value="ECO:0007669"/>
    <property type="project" value="InterPro"/>
</dbReference>
<dbReference type="PhylomeDB" id="A0A068UR58"/>
<feature type="transmembrane region" description="Helical" evidence="1">
    <location>
        <begin position="48"/>
        <end position="69"/>
    </location>
</feature>
<keyword evidence="1" id="KW-0812">Transmembrane</keyword>
<dbReference type="PANTHER" id="PTHR12822">
    <property type="entry name" value="PROTEIN YIPF"/>
    <property type="match status" value="1"/>
</dbReference>
<dbReference type="PANTHER" id="PTHR12822:SF2">
    <property type="entry name" value="PROTEIN YIPF"/>
    <property type="match status" value="1"/>
</dbReference>
<sequence>MLIFVAEKGIGLRYQFGDLVCWLVATIVPVGLYHILKYFSAPSGLVQLFCLYGYSLFVFIPALCLSVIPSQIVRWVIAGVAGFMSPTFVALNLRNHIKSAGERWFRIVVGIRGGARKKF</sequence>
<reference evidence="3" key="1">
    <citation type="journal article" date="2014" name="Science">
        <title>The coffee genome provides insight into the convergent evolution of caffeine biosynthesis.</title>
        <authorList>
            <person name="Denoeud F."/>
            <person name="Carretero-Paulet L."/>
            <person name="Dereeper A."/>
            <person name="Droc G."/>
            <person name="Guyot R."/>
            <person name="Pietrella M."/>
            <person name="Zheng C."/>
            <person name="Alberti A."/>
            <person name="Anthony F."/>
            <person name="Aprea G."/>
            <person name="Aury J.M."/>
            <person name="Bento P."/>
            <person name="Bernard M."/>
            <person name="Bocs S."/>
            <person name="Campa C."/>
            <person name="Cenci A."/>
            <person name="Combes M.C."/>
            <person name="Crouzillat D."/>
            <person name="Da Silva C."/>
            <person name="Daddiego L."/>
            <person name="De Bellis F."/>
            <person name="Dussert S."/>
            <person name="Garsmeur O."/>
            <person name="Gayraud T."/>
            <person name="Guignon V."/>
            <person name="Jahn K."/>
            <person name="Jamilloux V."/>
            <person name="Joet T."/>
            <person name="Labadie K."/>
            <person name="Lan T."/>
            <person name="Leclercq J."/>
            <person name="Lepelley M."/>
            <person name="Leroy T."/>
            <person name="Li L.T."/>
            <person name="Librado P."/>
            <person name="Lopez L."/>
            <person name="Munoz A."/>
            <person name="Noel B."/>
            <person name="Pallavicini A."/>
            <person name="Perrotta G."/>
            <person name="Poncet V."/>
            <person name="Pot D."/>
            <person name="Priyono X."/>
            <person name="Rigoreau M."/>
            <person name="Rouard M."/>
            <person name="Rozas J."/>
            <person name="Tranchant-Dubreuil C."/>
            <person name="VanBuren R."/>
            <person name="Zhang Q."/>
            <person name="Andrade A.C."/>
            <person name="Argout X."/>
            <person name="Bertrand B."/>
            <person name="de Kochko A."/>
            <person name="Graziosi G."/>
            <person name="Henry R.J."/>
            <person name="Jayarama X."/>
            <person name="Ming R."/>
            <person name="Nagai C."/>
            <person name="Rounsley S."/>
            <person name="Sankoff D."/>
            <person name="Giuliano G."/>
            <person name="Albert V.A."/>
            <person name="Wincker P."/>
            <person name="Lashermes P."/>
        </authorList>
    </citation>
    <scope>NUCLEOTIDE SEQUENCE [LARGE SCALE GENOMIC DNA]</scope>
    <source>
        <strain evidence="3">cv. DH200-94</strain>
    </source>
</reference>
<accession>A0A068UR58</accession>
<gene>
    <name evidence="2" type="ORF">GSCOC_T00031627001</name>
</gene>
<dbReference type="OrthoDB" id="10256463at2759"/>